<feature type="compositionally biased region" description="Basic and acidic residues" evidence="1">
    <location>
        <begin position="67"/>
        <end position="78"/>
    </location>
</feature>
<keyword evidence="2" id="KW-0812">Transmembrane</keyword>
<gene>
    <name evidence="3" type="ORF">H8K36_06575</name>
</gene>
<keyword evidence="2" id="KW-1133">Transmembrane helix</keyword>
<dbReference type="AlphaFoldDB" id="A0A923HNG5"/>
<keyword evidence="4" id="KW-1185">Reference proteome</keyword>
<evidence type="ECO:0000313" key="4">
    <source>
        <dbReference type="Proteomes" id="UP000627446"/>
    </source>
</evidence>
<evidence type="ECO:0000256" key="2">
    <source>
        <dbReference type="SAM" id="Phobius"/>
    </source>
</evidence>
<organism evidence="3 4">
    <name type="scientific">Undibacterium nitidum</name>
    <dbReference type="NCBI Taxonomy" id="2762298"/>
    <lineage>
        <taxon>Bacteria</taxon>
        <taxon>Pseudomonadati</taxon>
        <taxon>Pseudomonadota</taxon>
        <taxon>Betaproteobacteria</taxon>
        <taxon>Burkholderiales</taxon>
        <taxon>Oxalobacteraceae</taxon>
        <taxon>Undibacterium</taxon>
    </lineage>
</organism>
<feature type="compositionally biased region" description="Polar residues" evidence="1">
    <location>
        <begin position="127"/>
        <end position="137"/>
    </location>
</feature>
<dbReference type="Proteomes" id="UP000627446">
    <property type="component" value="Unassembled WGS sequence"/>
</dbReference>
<evidence type="ECO:0000313" key="3">
    <source>
        <dbReference type="EMBL" id="MBC3881031.1"/>
    </source>
</evidence>
<comment type="caution">
    <text evidence="3">The sequence shown here is derived from an EMBL/GenBank/DDBJ whole genome shotgun (WGS) entry which is preliminary data.</text>
</comment>
<evidence type="ECO:0000256" key="1">
    <source>
        <dbReference type="SAM" id="MobiDB-lite"/>
    </source>
</evidence>
<reference evidence="3" key="1">
    <citation type="submission" date="2020-08" db="EMBL/GenBank/DDBJ databases">
        <title>Novel species isolated from subtropical streams in China.</title>
        <authorList>
            <person name="Lu H."/>
        </authorList>
    </citation>
    <scope>NUCLEOTIDE SEQUENCE</scope>
    <source>
        <strain evidence="3">LX22W</strain>
    </source>
</reference>
<dbReference type="RefSeq" id="WP_186914518.1">
    <property type="nucleotide sequence ID" value="NZ_JACOFZ010000001.1"/>
</dbReference>
<sequence length="238" mass="26748">MNSGTLHQTQQFDLSDVTLRRIFALLVILSLHILVLYTVFLADGFHAVRQNSSALFLSLIPAKSKPKTDVSVKEKPQERTASTKQTMAQNTVKPSQPQSSEPNIPQNDKPKSENTIDPALDPFAITQPRNDATPNTSRGERYRQEVGKAWKQVESELPVKRWLSTKKDLSKIEKFAQDVLAAAPAKDVQTKEEMLPDGSRMTRVKTPRGEFCVVAPQPGRTYDVRGPERRVMSCPIYF</sequence>
<protein>
    <submittedName>
        <fullName evidence="3">Uncharacterized protein</fullName>
    </submittedName>
</protein>
<feature type="compositionally biased region" description="Polar residues" evidence="1">
    <location>
        <begin position="79"/>
        <end position="106"/>
    </location>
</feature>
<keyword evidence="2" id="KW-0472">Membrane</keyword>
<accession>A0A923HNG5</accession>
<dbReference type="EMBL" id="JACOFZ010000001">
    <property type="protein sequence ID" value="MBC3881031.1"/>
    <property type="molecule type" value="Genomic_DNA"/>
</dbReference>
<feature type="transmembrane region" description="Helical" evidence="2">
    <location>
        <begin position="22"/>
        <end position="42"/>
    </location>
</feature>
<name>A0A923HNG5_9BURK</name>
<feature type="region of interest" description="Disordered" evidence="1">
    <location>
        <begin position="67"/>
        <end position="142"/>
    </location>
</feature>
<proteinExistence type="predicted"/>